<proteinExistence type="predicted"/>
<dbReference type="EMBL" id="CP136862">
    <property type="protein sequence ID" value="WOJ90016.1"/>
    <property type="molecule type" value="Genomic_DNA"/>
</dbReference>
<organism evidence="2 3">
    <name type="scientific">Methylocapsa polymorpha</name>
    <dbReference type="NCBI Taxonomy" id="3080828"/>
    <lineage>
        <taxon>Bacteria</taxon>
        <taxon>Pseudomonadati</taxon>
        <taxon>Pseudomonadota</taxon>
        <taxon>Alphaproteobacteria</taxon>
        <taxon>Hyphomicrobiales</taxon>
        <taxon>Beijerinckiaceae</taxon>
        <taxon>Methylocapsa</taxon>
    </lineage>
</organism>
<feature type="transmembrane region" description="Helical" evidence="1">
    <location>
        <begin position="20"/>
        <end position="39"/>
    </location>
</feature>
<name>A0ABZ0HVU4_9HYPH</name>
<reference evidence="2 3" key="1">
    <citation type="submission" date="2023-10" db="EMBL/GenBank/DDBJ databases">
        <title>Novel methanotroph of the genus Methylocapsa from a subarctic wetland.</title>
        <authorList>
            <person name="Belova S.E."/>
            <person name="Oshkin I.Y."/>
            <person name="Miroshnikov K."/>
            <person name="Dedysh S.N."/>
        </authorList>
    </citation>
    <scope>NUCLEOTIDE SEQUENCE [LARGE SCALE GENOMIC DNA]</scope>
    <source>
        <strain evidence="2 3">RX1</strain>
    </source>
</reference>
<evidence type="ECO:0000313" key="2">
    <source>
        <dbReference type="EMBL" id="WOJ90016.1"/>
    </source>
</evidence>
<keyword evidence="3" id="KW-1185">Reference proteome</keyword>
<sequence>MRHLIVEEPYSTTALLSWRLAAFSVAVALVGVVVARGGLDPPATLAVLAGSVGVAFAAILSALVAFVVIWRSGRKGAGQAAAGLFVALLLLAYPAYLVEKVARLPRLVDLSTDIVDPPVFSLSRQALAARGGFTPPNVSVQMRKRQLQVYPQVQPILLDLDAPEAYQSILKAIVASGWRIVDQKPPGGRSGLGHIDAIARSLILGFPCDITLRIRPLAGQTRVDLRSVSRFALSDFGANQRNVEIFEAALTAEVDKADQAGR</sequence>
<dbReference type="RefSeq" id="WP_407339460.1">
    <property type="nucleotide sequence ID" value="NZ_CP136862.1"/>
</dbReference>
<keyword evidence="1" id="KW-0472">Membrane</keyword>
<dbReference type="InterPro" id="IPR010865">
    <property type="entry name" value="DUF1499"/>
</dbReference>
<protein>
    <submittedName>
        <fullName evidence="2">DUF1499 domain-containing protein</fullName>
    </submittedName>
</protein>
<dbReference type="Proteomes" id="UP001626536">
    <property type="component" value="Chromosome"/>
</dbReference>
<keyword evidence="1" id="KW-1133">Transmembrane helix</keyword>
<accession>A0ABZ0HVU4</accession>
<evidence type="ECO:0000313" key="3">
    <source>
        <dbReference type="Proteomes" id="UP001626536"/>
    </source>
</evidence>
<feature type="transmembrane region" description="Helical" evidence="1">
    <location>
        <begin position="45"/>
        <end position="70"/>
    </location>
</feature>
<keyword evidence="1" id="KW-0812">Transmembrane</keyword>
<evidence type="ECO:0000256" key="1">
    <source>
        <dbReference type="SAM" id="Phobius"/>
    </source>
</evidence>
<gene>
    <name evidence="2" type="ORF">RZS28_01510</name>
</gene>
<dbReference type="Pfam" id="PF07386">
    <property type="entry name" value="DUF1499"/>
    <property type="match status" value="1"/>
</dbReference>
<feature type="transmembrane region" description="Helical" evidence="1">
    <location>
        <begin position="77"/>
        <end position="96"/>
    </location>
</feature>